<dbReference type="Proteomes" id="UP000318878">
    <property type="component" value="Unassembled WGS sequence"/>
</dbReference>
<evidence type="ECO:0000256" key="2">
    <source>
        <dbReference type="SAM" id="Phobius"/>
    </source>
</evidence>
<sequence>MKLSWKIATGLVLVLLVAIGGIGVYLYQASRHVPQFYTEALEIEPTAAQETGEILEEQVFAFTNGVRKPSRWQLRLTNEQINSWLAADLEEKFPKLLPKGMHDPRIAIGERQVKLGCRFEGQQFHSVLSLEIDAYLVEDEENVVAIQIHNVSAGSLPFPLGGLLDEISRRAEEAQIPLRWQQVDGDPVALVTVPNSGDEIDGTIHIDTLELRKGEILLAGETIKDYKAPVEPSEPVAPEAASDQEIKTASRPANTLP</sequence>
<reference evidence="3 4" key="1">
    <citation type="submission" date="2019-02" db="EMBL/GenBank/DDBJ databases">
        <title>Deep-cultivation of Planctomycetes and their phenomic and genomic characterization uncovers novel biology.</title>
        <authorList>
            <person name="Wiegand S."/>
            <person name="Jogler M."/>
            <person name="Boedeker C."/>
            <person name="Pinto D."/>
            <person name="Vollmers J."/>
            <person name="Rivas-Marin E."/>
            <person name="Kohn T."/>
            <person name="Peeters S.H."/>
            <person name="Heuer A."/>
            <person name="Rast P."/>
            <person name="Oberbeckmann S."/>
            <person name="Bunk B."/>
            <person name="Jeske O."/>
            <person name="Meyerdierks A."/>
            <person name="Storesund J.E."/>
            <person name="Kallscheuer N."/>
            <person name="Luecker S."/>
            <person name="Lage O.M."/>
            <person name="Pohl T."/>
            <person name="Merkel B.J."/>
            <person name="Hornburger P."/>
            <person name="Mueller R.-W."/>
            <person name="Bruemmer F."/>
            <person name="Labrenz M."/>
            <person name="Spormann A.M."/>
            <person name="Op Den Camp H."/>
            <person name="Overmann J."/>
            <person name="Amann R."/>
            <person name="Jetten M.S.M."/>
            <person name="Mascher T."/>
            <person name="Medema M.H."/>
            <person name="Devos D.P."/>
            <person name="Kaster A.-K."/>
            <person name="Ovreas L."/>
            <person name="Rohde M."/>
            <person name="Galperin M.Y."/>
            <person name="Jogler C."/>
        </authorList>
    </citation>
    <scope>NUCLEOTIDE SEQUENCE [LARGE SCALE GENOMIC DNA]</scope>
    <source>
        <strain evidence="3 4">Enr8</strain>
    </source>
</reference>
<gene>
    <name evidence="3" type="ORF">Enr8_42870</name>
</gene>
<proteinExistence type="predicted"/>
<keyword evidence="4" id="KW-1185">Reference proteome</keyword>
<dbReference type="OrthoDB" id="274988at2"/>
<name>A0A5C5UZ48_9BACT</name>
<evidence type="ECO:0000313" key="4">
    <source>
        <dbReference type="Proteomes" id="UP000318878"/>
    </source>
</evidence>
<organism evidence="3 4">
    <name type="scientific">Blastopirellula retiformator</name>
    <dbReference type="NCBI Taxonomy" id="2527970"/>
    <lineage>
        <taxon>Bacteria</taxon>
        <taxon>Pseudomonadati</taxon>
        <taxon>Planctomycetota</taxon>
        <taxon>Planctomycetia</taxon>
        <taxon>Pirellulales</taxon>
        <taxon>Pirellulaceae</taxon>
        <taxon>Blastopirellula</taxon>
    </lineage>
</organism>
<feature type="compositionally biased region" description="Low complexity" evidence="1">
    <location>
        <begin position="229"/>
        <end position="241"/>
    </location>
</feature>
<evidence type="ECO:0000313" key="3">
    <source>
        <dbReference type="EMBL" id="TWT30762.1"/>
    </source>
</evidence>
<accession>A0A5C5UZ48</accession>
<protein>
    <submittedName>
        <fullName evidence="3">Uncharacterized protein</fullName>
    </submittedName>
</protein>
<keyword evidence="2" id="KW-0472">Membrane</keyword>
<comment type="caution">
    <text evidence="3">The sequence shown here is derived from an EMBL/GenBank/DDBJ whole genome shotgun (WGS) entry which is preliminary data.</text>
</comment>
<dbReference type="EMBL" id="SJPF01000005">
    <property type="protein sequence ID" value="TWT30762.1"/>
    <property type="molecule type" value="Genomic_DNA"/>
</dbReference>
<feature type="region of interest" description="Disordered" evidence="1">
    <location>
        <begin position="227"/>
        <end position="257"/>
    </location>
</feature>
<feature type="transmembrane region" description="Helical" evidence="2">
    <location>
        <begin position="7"/>
        <end position="27"/>
    </location>
</feature>
<dbReference type="RefSeq" id="WP_146435482.1">
    <property type="nucleotide sequence ID" value="NZ_SJPF01000005.1"/>
</dbReference>
<keyword evidence="2" id="KW-0812">Transmembrane</keyword>
<dbReference type="AlphaFoldDB" id="A0A5C5UZ48"/>
<evidence type="ECO:0000256" key="1">
    <source>
        <dbReference type="SAM" id="MobiDB-lite"/>
    </source>
</evidence>
<keyword evidence="2" id="KW-1133">Transmembrane helix</keyword>